<proteinExistence type="inferred from homology"/>
<comment type="function">
    <text evidence="14">Acts as a processive, ATP-dependent zinc metallopeptidase for both cytoplasmic and membrane proteins. Plays a role in the quality control of integral membrane proteins.</text>
</comment>
<evidence type="ECO:0000256" key="9">
    <source>
        <dbReference type="ARBA" id="ARBA00022840"/>
    </source>
</evidence>
<evidence type="ECO:0000256" key="4">
    <source>
        <dbReference type="ARBA" id="ARBA00022692"/>
    </source>
</evidence>
<dbReference type="GO" id="GO:0005886">
    <property type="term" value="C:plasma membrane"/>
    <property type="evidence" value="ECO:0007669"/>
    <property type="project" value="UniProtKB-SubCell"/>
</dbReference>
<keyword evidence="10 14" id="KW-1133">Transmembrane helix</keyword>
<dbReference type="GO" id="GO:0005524">
    <property type="term" value="F:ATP binding"/>
    <property type="evidence" value="ECO:0007669"/>
    <property type="project" value="UniProtKB-UniRule"/>
</dbReference>
<evidence type="ECO:0000256" key="10">
    <source>
        <dbReference type="ARBA" id="ARBA00022989"/>
    </source>
</evidence>
<dbReference type="HAMAP" id="MF_01458">
    <property type="entry name" value="FtsH"/>
    <property type="match status" value="1"/>
</dbReference>
<gene>
    <name evidence="14" type="primary">ftsH</name>
    <name evidence="17" type="ORF">CO059_00580</name>
</gene>
<keyword evidence="17" id="KW-0131">Cell cycle</keyword>
<accession>A0A2M8EK34</accession>
<keyword evidence="3 14" id="KW-0645">Protease</keyword>
<dbReference type="Pfam" id="PF17862">
    <property type="entry name" value="AAA_lid_3"/>
    <property type="match status" value="1"/>
</dbReference>
<keyword evidence="8 14" id="KW-0862">Zinc</keyword>
<comment type="caution">
    <text evidence="17">The sequence shown here is derived from an EMBL/GenBank/DDBJ whole genome shotgun (WGS) entry which is preliminary data.</text>
</comment>
<keyword evidence="14" id="KW-1003">Cell membrane</keyword>
<dbReference type="Gene3D" id="3.40.50.300">
    <property type="entry name" value="P-loop containing nucleotide triphosphate hydrolases"/>
    <property type="match status" value="1"/>
</dbReference>
<dbReference type="EC" id="3.4.24.-" evidence="14"/>
<feature type="transmembrane region" description="Helical" evidence="14">
    <location>
        <begin position="7"/>
        <end position="24"/>
    </location>
</feature>
<keyword evidence="17" id="KW-0132">Cell division</keyword>
<keyword evidence="9 14" id="KW-0067">ATP-binding</keyword>
<comment type="similarity">
    <text evidence="2 14">In the C-terminal section; belongs to the peptidase M41 family.</text>
</comment>
<comment type="similarity">
    <text evidence="15">Belongs to the AAA ATPase family.</text>
</comment>
<dbReference type="GO" id="GO:0051301">
    <property type="term" value="P:cell division"/>
    <property type="evidence" value="ECO:0007669"/>
    <property type="project" value="UniProtKB-KW"/>
</dbReference>
<dbReference type="EMBL" id="PFSK01000010">
    <property type="protein sequence ID" value="PJC23089.1"/>
    <property type="molecule type" value="Genomic_DNA"/>
</dbReference>
<evidence type="ECO:0000256" key="13">
    <source>
        <dbReference type="ARBA" id="ARBA00061570"/>
    </source>
</evidence>
<dbReference type="Gene3D" id="1.10.8.60">
    <property type="match status" value="1"/>
</dbReference>
<dbReference type="Gene3D" id="1.20.58.760">
    <property type="entry name" value="Peptidase M41"/>
    <property type="match status" value="1"/>
</dbReference>
<dbReference type="GO" id="GO:0004176">
    <property type="term" value="F:ATP-dependent peptidase activity"/>
    <property type="evidence" value="ECO:0007669"/>
    <property type="project" value="InterPro"/>
</dbReference>
<dbReference type="Proteomes" id="UP000228781">
    <property type="component" value="Unassembled WGS sequence"/>
</dbReference>
<dbReference type="FunFam" id="1.10.8.60:FF:000001">
    <property type="entry name" value="ATP-dependent zinc metalloprotease FtsH"/>
    <property type="match status" value="1"/>
</dbReference>
<keyword evidence="6 14" id="KW-0547">Nucleotide-binding</keyword>
<dbReference type="GO" id="GO:0016887">
    <property type="term" value="F:ATP hydrolysis activity"/>
    <property type="evidence" value="ECO:0007669"/>
    <property type="project" value="UniProtKB-UniRule"/>
</dbReference>
<dbReference type="PROSITE" id="PS00674">
    <property type="entry name" value="AAA"/>
    <property type="match status" value="1"/>
</dbReference>
<dbReference type="AlphaFoldDB" id="A0A2M8EK34"/>
<evidence type="ECO:0000256" key="3">
    <source>
        <dbReference type="ARBA" id="ARBA00022670"/>
    </source>
</evidence>
<keyword evidence="5 14" id="KW-0479">Metal-binding</keyword>
<dbReference type="CDD" id="cd19501">
    <property type="entry name" value="RecA-like_FtsH"/>
    <property type="match status" value="1"/>
</dbReference>
<evidence type="ECO:0000256" key="12">
    <source>
        <dbReference type="ARBA" id="ARBA00023136"/>
    </source>
</evidence>
<comment type="cofactor">
    <cofactor evidence="14">
        <name>Zn(2+)</name>
        <dbReference type="ChEBI" id="CHEBI:29105"/>
    </cofactor>
    <text evidence="14">Binds 1 zinc ion per subunit.</text>
</comment>
<dbReference type="InterPro" id="IPR041569">
    <property type="entry name" value="AAA_lid_3"/>
</dbReference>
<dbReference type="InterPro" id="IPR000642">
    <property type="entry name" value="Peptidase_M41"/>
</dbReference>
<evidence type="ECO:0000256" key="8">
    <source>
        <dbReference type="ARBA" id="ARBA00022833"/>
    </source>
</evidence>
<evidence type="ECO:0000256" key="2">
    <source>
        <dbReference type="ARBA" id="ARBA00010044"/>
    </source>
</evidence>
<evidence type="ECO:0000256" key="1">
    <source>
        <dbReference type="ARBA" id="ARBA00004370"/>
    </source>
</evidence>
<keyword evidence="4 14" id="KW-0812">Transmembrane</keyword>
<keyword evidence="11 14" id="KW-0482">Metalloprotease</keyword>
<dbReference type="SUPFAM" id="SSF140990">
    <property type="entry name" value="FtsH protease domain-like"/>
    <property type="match status" value="1"/>
</dbReference>
<dbReference type="InterPro" id="IPR027417">
    <property type="entry name" value="P-loop_NTPase"/>
</dbReference>
<feature type="active site" evidence="14">
    <location>
        <position position="423"/>
    </location>
</feature>
<comment type="caution">
    <text evidence="14">Lacks conserved residue(s) required for the propagation of feature annotation.</text>
</comment>
<dbReference type="InterPro" id="IPR003959">
    <property type="entry name" value="ATPase_AAA_core"/>
</dbReference>
<feature type="binding site" evidence="14">
    <location>
        <position position="426"/>
    </location>
    <ligand>
        <name>Zn(2+)</name>
        <dbReference type="ChEBI" id="CHEBI:29105"/>
        <note>catalytic</note>
    </ligand>
</feature>
<dbReference type="PANTHER" id="PTHR23076">
    <property type="entry name" value="METALLOPROTEASE M41 FTSH"/>
    <property type="match status" value="1"/>
</dbReference>
<comment type="subunit">
    <text evidence="14">Homohexamer.</text>
</comment>
<evidence type="ECO:0000256" key="14">
    <source>
        <dbReference type="HAMAP-Rule" id="MF_01458"/>
    </source>
</evidence>
<dbReference type="GO" id="GO:0030163">
    <property type="term" value="P:protein catabolic process"/>
    <property type="evidence" value="ECO:0007669"/>
    <property type="project" value="UniProtKB-UniRule"/>
</dbReference>
<evidence type="ECO:0000313" key="18">
    <source>
        <dbReference type="Proteomes" id="UP000228781"/>
    </source>
</evidence>
<evidence type="ECO:0000259" key="16">
    <source>
        <dbReference type="SMART" id="SM00382"/>
    </source>
</evidence>
<dbReference type="InterPro" id="IPR003960">
    <property type="entry name" value="ATPase_AAA_CS"/>
</dbReference>
<evidence type="ECO:0000256" key="11">
    <source>
        <dbReference type="ARBA" id="ARBA00023049"/>
    </source>
</evidence>
<sequence length="601" mass="66185">MNWRRVLIPFFLLVVFLFLNYYIGSQLPNGGGAEIPLTTLVGEIKRGDVTQLKIGTDKVEVLTADGQTSTVNLGTMGVGDVVPTLRALGVTEDELAVVEITYLTPPTNWRGIISFFLPLLLFGGFFLFFMRSRGRDGGILDFGKSRARMLSGAQSTVTFDDIAGCEEAKEEMAEVVEFLSQPEKFTALGAHLPKGILLVGPPGCGKTLMARAVAGEADVPFFVMAGSEFEEVFVGVGASRVRDLFEQAKRSAPAIVFIDEIETIGRVRGRLPTSANGAYQQTLNQILTEMDGFEVGTNVIVLAATNRPDMLDPALKRKGRFDREVIIDQPDLVGREAIFKIHLRGKPLAEEVKLRTLAAITPGFTGADIEASVNEAALLAARRGKKRIEMVDFRDAIEKVIAGPERKSRRISDEEKEIIAYHEAGHALVMASLEHCDPVRKVSIIARGLTLGYTFGTPEEDRYLFPKGKLLDDIAGLLGGRAAEVLKFSEETITTGAANDLEKATELARQMVTRFGMSDLGLQTFTRFRQDYLREMFGETGMAEETARLVDIEVGKILSQAYEQAKEILTERQEVLERIVKALLERETLTEEEFNALVPKI</sequence>
<dbReference type="SMART" id="SM00382">
    <property type="entry name" value="AAA"/>
    <property type="match status" value="1"/>
</dbReference>
<keyword evidence="12 14" id="KW-0472">Membrane</keyword>
<name>A0A2M8EK34_UNCKA</name>
<dbReference type="NCBIfam" id="TIGR01241">
    <property type="entry name" value="FtsH_fam"/>
    <property type="match status" value="1"/>
</dbReference>
<evidence type="ECO:0000256" key="5">
    <source>
        <dbReference type="ARBA" id="ARBA00022723"/>
    </source>
</evidence>
<dbReference type="FunFam" id="3.40.50.300:FF:000001">
    <property type="entry name" value="ATP-dependent zinc metalloprotease FtsH"/>
    <property type="match status" value="1"/>
</dbReference>
<dbReference type="FunFam" id="1.20.58.760:FF:000001">
    <property type="entry name" value="ATP-dependent zinc metalloprotease FtsH"/>
    <property type="match status" value="1"/>
</dbReference>
<evidence type="ECO:0000256" key="7">
    <source>
        <dbReference type="ARBA" id="ARBA00022801"/>
    </source>
</evidence>
<evidence type="ECO:0000256" key="15">
    <source>
        <dbReference type="RuleBase" id="RU003651"/>
    </source>
</evidence>
<feature type="binding site" evidence="14">
    <location>
        <position position="422"/>
    </location>
    <ligand>
        <name>Zn(2+)</name>
        <dbReference type="ChEBI" id="CHEBI:29105"/>
        <note>catalytic</note>
    </ligand>
</feature>
<reference evidence="18" key="1">
    <citation type="submission" date="2017-09" db="EMBL/GenBank/DDBJ databases">
        <title>Depth-based differentiation of microbial function through sediment-hosted aquifers and enrichment of novel symbionts in the deep terrestrial subsurface.</title>
        <authorList>
            <person name="Probst A.J."/>
            <person name="Ladd B."/>
            <person name="Jarett J.K."/>
            <person name="Geller-Mcgrath D.E."/>
            <person name="Sieber C.M.K."/>
            <person name="Emerson J.B."/>
            <person name="Anantharaman K."/>
            <person name="Thomas B.C."/>
            <person name="Malmstrom R."/>
            <person name="Stieglmeier M."/>
            <person name="Klingl A."/>
            <person name="Woyke T."/>
            <person name="Ryan C.M."/>
            <person name="Banfield J.F."/>
        </authorList>
    </citation>
    <scope>NUCLEOTIDE SEQUENCE [LARGE SCALE GENOMIC DNA]</scope>
</reference>
<dbReference type="GO" id="GO:0006508">
    <property type="term" value="P:proteolysis"/>
    <property type="evidence" value="ECO:0007669"/>
    <property type="project" value="UniProtKB-KW"/>
</dbReference>
<comment type="subcellular location">
    <subcellularLocation>
        <location evidence="14">Cell membrane</location>
        <topology evidence="14">Multi-pass membrane protein</topology>
        <orientation evidence="14">Cytoplasmic side</orientation>
    </subcellularLocation>
    <subcellularLocation>
        <location evidence="1">Membrane</location>
    </subcellularLocation>
</comment>
<dbReference type="InterPro" id="IPR003593">
    <property type="entry name" value="AAA+_ATPase"/>
</dbReference>
<comment type="similarity">
    <text evidence="13 14">In the central section; belongs to the AAA ATPase family.</text>
</comment>
<organism evidence="17 18">
    <name type="scientific">candidate division WWE3 bacterium CG_4_9_14_0_2_um_filter_48_10</name>
    <dbReference type="NCBI Taxonomy" id="1975078"/>
    <lineage>
        <taxon>Bacteria</taxon>
        <taxon>Katanobacteria</taxon>
    </lineage>
</organism>
<dbReference type="Pfam" id="PF00004">
    <property type="entry name" value="AAA"/>
    <property type="match status" value="1"/>
</dbReference>
<feature type="binding site" evidence="14">
    <location>
        <position position="500"/>
    </location>
    <ligand>
        <name>Zn(2+)</name>
        <dbReference type="ChEBI" id="CHEBI:29105"/>
        <note>catalytic</note>
    </ligand>
</feature>
<evidence type="ECO:0000256" key="6">
    <source>
        <dbReference type="ARBA" id="ARBA00022741"/>
    </source>
</evidence>
<keyword evidence="7 14" id="KW-0378">Hydrolase</keyword>
<protein>
    <recommendedName>
        <fullName evidence="14">ATP-dependent zinc metalloprotease FtsH</fullName>
        <ecNumber evidence="14">3.4.24.-</ecNumber>
    </recommendedName>
</protein>
<evidence type="ECO:0000313" key="17">
    <source>
        <dbReference type="EMBL" id="PJC23089.1"/>
    </source>
</evidence>
<dbReference type="InterPro" id="IPR005936">
    <property type="entry name" value="FtsH"/>
</dbReference>
<dbReference type="InterPro" id="IPR037219">
    <property type="entry name" value="Peptidase_M41-like"/>
</dbReference>
<dbReference type="Pfam" id="PF01434">
    <property type="entry name" value="Peptidase_M41"/>
    <property type="match status" value="1"/>
</dbReference>
<dbReference type="PANTHER" id="PTHR23076:SF97">
    <property type="entry name" value="ATP-DEPENDENT ZINC METALLOPROTEASE YME1L1"/>
    <property type="match status" value="1"/>
</dbReference>
<feature type="transmembrane region" description="Helical" evidence="14">
    <location>
        <begin position="112"/>
        <end position="130"/>
    </location>
</feature>
<dbReference type="SUPFAM" id="SSF52540">
    <property type="entry name" value="P-loop containing nucleoside triphosphate hydrolases"/>
    <property type="match status" value="1"/>
</dbReference>
<dbReference type="GO" id="GO:0004222">
    <property type="term" value="F:metalloendopeptidase activity"/>
    <property type="evidence" value="ECO:0007669"/>
    <property type="project" value="InterPro"/>
</dbReference>
<dbReference type="GO" id="GO:0008270">
    <property type="term" value="F:zinc ion binding"/>
    <property type="evidence" value="ECO:0007669"/>
    <property type="project" value="UniProtKB-UniRule"/>
</dbReference>
<feature type="domain" description="AAA+ ATPase" evidence="16">
    <location>
        <begin position="192"/>
        <end position="331"/>
    </location>
</feature>